<dbReference type="Proteomes" id="UP000194432">
    <property type="component" value="Chromosome 1"/>
</dbReference>
<dbReference type="EMBL" id="CP021361">
    <property type="protein sequence ID" value="ART53291.1"/>
    <property type="molecule type" value="Genomic_DNA"/>
</dbReference>
<evidence type="ECO:0000313" key="4">
    <source>
        <dbReference type="Proteomes" id="UP000194432"/>
    </source>
</evidence>
<evidence type="ECO:0000259" key="2">
    <source>
        <dbReference type="Pfam" id="PF16036"/>
    </source>
</evidence>
<name>A0A240U7C0_9BURK</name>
<accession>A0A240U7C0</accession>
<feature type="signal peptide" evidence="1">
    <location>
        <begin position="1"/>
        <end position="24"/>
    </location>
</feature>
<keyword evidence="4" id="KW-1185">Reference proteome</keyword>
<feature type="domain" description="Chalcone isomerase" evidence="2">
    <location>
        <begin position="41"/>
        <end position="179"/>
    </location>
</feature>
<protein>
    <recommendedName>
        <fullName evidence="2">Chalcone isomerase domain-containing protein</fullName>
    </recommendedName>
</protein>
<evidence type="ECO:0000256" key="1">
    <source>
        <dbReference type="SAM" id="SignalP"/>
    </source>
</evidence>
<gene>
    <name evidence="3" type="ORF">CBP34_18695</name>
</gene>
<dbReference type="Pfam" id="PF16036">
    <property type="entry name" value="Chalcone_3"/>
    <property type="match status" value="1"/>
</dbReference>
<organism evidence="3 4">
    <name type="scientific">Acidovorax carolinensis</name>
    <dbReference type="NCBI Taxonomy" id="553814"/>
    <lineage>
        <taxon>Bacteria</taxon>
        <taxon>Pseudomonadati</taxon>
        <taxon>Pseudomonadota</taxon>
        <taxon>Betaproteobacteria</taxon>
        <taxon>Burkholderiales</taxon>
        <taxon>Comamonadaceae</taxon>
        <taxon>Acidovorax</taxon>
    </lineage>
</organism>
<dbReference type="InterPro" id="IPR016087">
    <property type="entry name" value="Chalcone_isomerase"/>
</dbReference>
<feature type="chain" id="PRO_5012308929" description="Chalcone isomerase domain-containing protein" evidence="1">
    <location>
        <begin position="25"/>
        <end position="189"/>
    </location>
</feature>
<dbReference type="RefSeq" id="WP_094098907.1">
    <property type="nucleotide sequence ID" value="NZ_CP021361.1"/>
</dbReference>
<reference evidence="3 4" key="1">
    <citation type="submission" date="2017-05" db="EMBL/GenBank/DDBJ databases">
        <title>Polyphasic characterization of four soil-derived phenanthrene-degrading Acidovorax strains and proposal of Acidovorax phenanthrenivorans sp. nov.</title>
        <authorList>
            <person name="Singleton D.R."/>
            <person name="Lee J."/>
            <person name="Dickey A.N."/>
            <person name="Stroud A."/>
            <person name="Scholl E.H."/>
            <person name="Wright F.A."/>
            <person name="Aitken M.D."/>
        </authorList>
    </citation>
    <scope>NUCLEOTIDE SEQUENCE [LARGE SCALE GENOMIC DNA]</scope>
    <source>
        <strain evidence="3">NA3</strain>
    </source>
</reference>
<evidence type="ECO:0000313" key="3">
    <source>
        <dbReference type="EMBL" id="ART53291.1"/>
    </source>
</evidence>
<proteinExistence type="predicted"/>
<keyword evidence="1" id="KW-0732">Signal</keyword>
<sequence>MKKIAISALLVSATVLFHSNPAAAQVAEAGQAAAAPLSGARLAGQGVLRFLGFEIYRARLWVQPGFEADNYGARPLALELTYHRDFSAEAIARRSLEEMRRVGSFTPQQATRWQQALQAALPDVKSGDRLLGIHQPGSGAVFKMGGRVVGEVPDAEFSRLFFGIWLSPQTSEPALRQQLIASTRPAGQP</sequence>
<dbReference type="KEGG" id="acin:CBP34_18695"/>
<dbReference type="AlphaFoldDB" id="A0A240U7C0"/>